<proteinExistence type="inferred from homology"/>
<evidence type="ECO:0000259" key="10">
    <source>
        <dbReference type="PROSITE" id="PS51819"/>
    </source>
</evidence>
<evidence type="ECO:0000256" key="8">
    <source>
        <dbReference type="RuleBase" id="RU000683"/>
    </source>
</evidence>
<dbReference type="InterPro" id="IPR029068">
    <property type="entry name" value="Glyas_Bleomycin-R_OHBP_Dase"/>
</dbReference>
<dbReference type="SUPFAM" id="SSF54593">
    <property type="entry name" value="Glyoxalase/Bleomycin resistance protein/Dihydroxybiphenyl dioxygenase"/>
    <property type="match status" value="1"/>
</dbReference>
<dbReference type="CDD" id="cd06587">
    <property type="entry name" value="VOC"/>
    <property type="match status" value="1"/>
</dbReference>
<feature type="domain" description="VOC" evidence="10">
    <location>
        <begin position="87"/>
        <end position="209"/>
    </location>
</feature>
<evidence type="ECO:0000313" key="11">
    <source>
        <dbReference type="EMBL" id="MXY93242.1"/>
    </source>
</evidence>
<dbReference type="GO" id="GO:0004493">
    <property type="term" value="F:methylmalonyl-CoA epimerase activity"/>
    <property type="evidence" value="ECO:0007669"/>
    <property type="project" value="TreeGrafter"/>
</dbReference>
<gene>
    <name evidence="11" type="ORF">F4Y42_07285</name>
</gene>
<keyword evidence="7 8" id="KW-0408">Iron</keyword>
<evidence type="ECO:0000256" key="5">
    <source>
        <dbReference type="ARBA" id="ARBA00022964"/>
    </source>
</evidence>
<comment type="caution">
    <text evidence="11">The sequence shown here is derived from an EMBL/GenBank/DDBJ whole genome shotgun (WGS) entry which is preliminary data.</text>
</comment>
<dbReference type="PANTHER" id="PTHR43048">
    <property type="entry name" value="METHYLMALONYL-COA EPIMERASE"/>
    <property type="match status" value="1"/>
</dbReference>
<dbReference type="InterPro" id="IPR051785">
    <property type="entry name" value="MMCE/EMCE_epimerase"/>
</dbReference>
<evidence type="ECO:0000256" key="1">
    <source>
        <dbReference type="ARBA" id="ARBA00001954"/>
    </source>
</evidence>
<evidence type="ECO:0000256" key="2">
    <source>
        <dbReference type="ARBA" id="ARBA00008784"/>
    </source>
</evidence>
<keyword evidence="3" id="KW-0479">Metal-binding</keyword>
<keyword evidence="4 8" id="KW-0058">Aromatic hydrocarbons catabolism</keyword>
<sequence length="210" mass="22923">MEVRPSGFPALASRRWAVTQSSFGKTGNMTLTSVYCPQLCLTFAKQMRKVCEGVFSPGKPRQQSPASISGKRPGRSENKPTMSMITGIAEIVLWTRDKEKAVAFYRDLLGLEVISPPELPNVFLKAGEGAAGIPQMIVIVPMPPEIAEQPSGHQLHHLAFELPADSFDAQEEALRSAGYVPRGGTHPVLSSRTIYIDDPDGNEVEFICQL</sequence>
<keyword evidence="6 8" id="KW-0560">Oxidoreductase</keyword>
<dbReference type="InterPro" id="IPR004360">
    <property type="entry name" value="Glyas_Fos-R_dOase_dom"/>
</dbReference>
<dbReference type="GO" id="GO:0046491">
    <property type="term" value="P:L-methylmalonyl-CoA metabolic process"/>
    <property type="evidence" value="ECO:0007669"/>
    <property type="project" value="TreeGrafter"/>
</dbReference>
<dbReference type="PROSITE" id="PS00082">
    <property type="entry name" value="EXTRADIOL_DIOXYGENAS"/>
    <property type="match status" value="1"/>
</dbReference>
<evidence type="ECO:0000256" key="9">
    <source>
        <dbReference type="SAM" id="MobiDB-lite"/>
    </source>
</evidence>
<dbReference type="PANTHER" id="PTHR43048:SF3">
    <property type="entry name" value="METHYLMALONYL-COA EPIMERASE, MITOCHONDRIAL"/>
    <property type="match status" value="1"/>
</dbReference>
<evidence type="ECO:0000256" key="6">
    <source>
        <dbReference type="ARBA" id="ARBA00023002"/>
    </source>
</evidence>
<dbReference type="PROSITE" id="PS51819">
    <property type="entry name" value="VOC"/>
    <property type="match status" value="1"/>
</dbReference>
<reference evidence="11" key="1">
    <citation type="submission" date="2019-09" db="EMBL/GenBank/DDBJ databases">
        <title>Characterisation of the sponge microbiome using genome-centric metagenomics.</title>
        <authorList>
            <person name="Engelberts J.P."/>
            <person name="Robbins S.J."/>
            <person name="De Goeij J.M."/>
            <person name="Aranda M."/>
            <person name="Bell S.C."/>
            <person name="Webster N.S."/>
        </authorList>
    </citation>
    <scope>NUCLEOTIDE SEQUENCE</scope>
    <source>
        <strain evidence="11">SB0664_bin_27</strain>
    </source>
</reference>
<dbReference type="AlphaFoldDB" id="A0A6B0YU53"/>
<organism evidence="11">
    <name type="scientific">Caldilineaceae bacterium SB0664_bin_27</name>
    <dbReference type="NCBI Taxonomy" id="2605260"/>
    <lineage>
        <taxon>Bacteria</taxon>
        <taxon>Bacillati</taxon>
        <taxon>Chloroflexota</taxon>
        <taxon>Caldilineae</taxon>
        <taxon>Caldilineales</taxon>
        <taxon>Caldilineaceae</taxon>
    </lineage>
</organism>
<dbReference type="Gene3D" id="3.10.180.10">
    <property type="entry name" value="2,3-Dihydroxybiphenyl 1,2-Dioxygenase, domain 1"/>
    <property type="match status" value="1"/>
</dbReference>
<dbReference type="InterPro" id="IPR037523">
    <property type="entry name" value="VOC_core"/>
</dbReference>
<evidence type="ECO:0000256" key="3">
    <source>
        <dbReference type="ARBA" id="ARBA00022723"/>
    </source>
</evidence>
<dbReference type="InterPro" id="IPR000486">
    <property type="entry name" value="Xdiol_ring_cleave_dOase_1/2"/>
</dbReference>
<dbReference type="EMBL" id="VXRG01000065">
    <property type="protein sequence ID" value="MXY93242.1"/>
    <property type="molecule type" value="Genomic_DNA"/>
</dbReference>
<evidence type="ECO:0000256" key="7">
    <source>
        <dbReference type="ARBA" id="ARBA00023004"/>
    </source>
</evidence>
<comment type="similarity">
    <text evidence="2 8">Belongs to the extradiol ring-cleavage dioxygenase family.</text>
</comment>
<keyword evidence="5 8" id="KW-0223">Dioxygenase</keyword>
<comment type="cofactor">
    <cofactor evidence="1 8">
        <name>Fe(2+)</name>
        <dbReference type="ChEBI" id="CHEBI:29033"/>
    </cofactor>
</comment>
<feature type="region of interest" description="Disordered" evidence="9">
    <location>
        <begin position="55"/>
        <end position="81"/>
    </location>
</feature>
<protein>
    <submittedName>
        <fullName evidence="11">VOC family protein</fullName>
    </submittedName>
</protein>
<dbReference type="GO" id="GO:0008198">
    <property type="term" value="F:ferrous iron binding"/>
    <property type="evidence" value="ECO:0007669"/>
    <property type="project" value="InterPro"/>
</dbReference>
<accession>A0A6B0YU53</accession>
<name>A0A6B0YU53_9CHLR</name>
<evidence type="ECO:0000256" key="4">
    <source>
        <dbReference type="ARBA" id="ARBA00022797"/>
    </source>
</evidence>
<dbReference type="GO" id="GO:0051213">
    <property type="term" value="F:dioxygenase activity"/>
    <property type="evidence" value="ECO:0007669"/>
    <property type="project" value="UniProtKB-KW"/>
</dbReference>
<dbReference type="Pfam" id="PF00903">
    <property type="entry name" value="Glyoxalase"/>
    <property type="match status" value="1"/>
</dbReference>